<dbReference type="AlphaFoldDB" id="A0A4U8TP24"/>
<reference evidence="2 3" key="1">
    <citation type="journal article" date="2014" name="Genome Announc.">
        <title>Draft genome sequences of eight enterohepatic helicobacter species isolated from both laboratory and wild rodents.</title>
        <authorList>
            <person name="Sheh A."/>
            <person name="Shen Z."/>
            <person name="Fox J.G."/>
        </authorList>
    </citation>
    <scope>NUCLEOTIDE SEQUENCE [LARGE SCALE GENOMIC DNA]</scope>
    <source>
        <strain evidence="2 3">MIT 01-6451</strain>
    </source>
</reference>
<protein>
    <submittedName>
        <fullName evidence="2">Uncharacterized protein</fullName>
    </submittedName>
</protein>
<dbReference type="Proteomes" id="UP000029707">
    <property type="component" value="Unassembled WGS sequence"/>
</dbReference>
<proteinExistence type="predicted"/>
<evidence type="ECO:0000313" key="3">
    <source>
        <dbReference type="Proteomes" id="UP000029707"/>
    </source>
</evidence>
<feature type="compositionally biased region" description="Basic residues" evidence="1">
    <location>
        <begin position="13"/>
        <end position="22"/>
    </location>
</feature>
<comment type="caution">
    <text evidence="2">The sequence shown here is derived from an EMBL/GenBank/DDBJ whole genome shotgun (WGS) entry which is preliminary data.</text>
</comment>
<evidence type="ECO:0000256" key="1">
    <source>
        <dbReference type="SAM" id="MobiDB-lite"/>
    </source>
</evidence>
<gene>
    <name evidence="2" type="ORF">LS65_006250</name>
</gene>
<accession>A0A4U8TP24</accession>
<evidence type="ECO:0000313" key="2">
    <source>
        <dbReference type="EMBL" id="TLE01555.1"/>
    </source>
</evidence>
<keyword evidence="3" id="KW-1185">Reference proteome</keyword>
<dbReference type="EMBL" id="JRMQ02000007">
    <property type="protein sequence ID" value="TLE01555.1"/>
    <property type="molecule type" value="Genomic_DNA"/>
</dbReference>
<organism evidence="2 3">
    <name type="scientific">Helicobacter japonicus</name>
    <dbReference type="NCBI Taxonomy" id="425400"/>
    <lineage>
        <taxon>Bacteria</taxon>
        <taxon>Pseudomonadati</taxon>
        <taxon>Campylobacterota</taxon>
        <taxon>Epsilonproteobacteria</taxon>
        <taxon>Campylobacterales</taxon>
        <taxon>Helicobacteraceae</taxon>
        <taxon>Helicobacter</taxon>
    </lineage>
</organism>
<dbReference type="RefSeq" id="WP_138129793.1">
    <property type="nucleotide sequence ID" value="NZ_CAONPR010000009.1"/>
</dbReference>
<name>A0A4U8TP24_9HELI</name>
<sequence>MTLKAARYTTKNAYKHTKKKKPICHHKGALANKLPPPPDIDFQSTHHHSFMKISLQNVKARV</sequence>
<feature type="region of interest" description="Disordered" evidence="1">
    <location>
        <begin position="1"/>
        <end position="22"/>
    </location>
</feature>